<name>A0ABV5YIB4_9ACTN</name>
<dbReference type="Gene3D" id="3.40.50.2020">
    <property type="match status" value="1"/>
</dbReference>
<dbReference type="Proteomes" id="UP001589627">
    <property type="component" value="Unassembled WGS sequence"/>
</dbReference>
<comment type="caution">
    <text evidence="1">The sequence shown here is derived from an EMBL/GenBank/DDBJ whole genome shotgun (WGS) entry which is preliminary data.</text>
</comment>
<dbReference type="SUPFAM" id="SSF53271">
    <property type="entry name" value="PRTase-like"/>
    <property type="match status" value="1"/>
</dbReference>
<dbReference type="InterPro" id="IPR000836">
    <property type="entry name" value="PRTase_dom"/>
</dbReference>
<keyword evidence="2" id="KW-1185">Reference proteome</keyword>
<dbReference type="InterPro" id="IPR029057">
    <property type="entry name" value="PRTase-like"/>
</dbReference>
<sequence>MVPISYAVKREQHAFSLASYKRRPGSDTVRADLLALIQVFIADHGRCLLKAGRVSTFDGAVVVPSTRNRPGPHPLELLVGTRLRLPWLRMTANTKIAPESRMFHADRFSVDEPAGKLDGAAVLVLDDTWTTGSRVESASYALRAAGASIVVAVVLGRHVNPDWEPWQPLLKTVKKTPFDLDRCAVHSGRAG</sequence>
<accession>A0ABV5YIB4</accession>
<evidence type="ECO:0000313" key="1">
    <source>
        <dbReference type="EMBL" id="MFB9834804.1"/>
    </source>
</evidence>
<organism evidence="1 2">
    <name type="scientific">Actinoallomurus acaciae</name>
    <dbReference type="NCBI Taxonomy" id="502577"/>
    <lineage>
        <taxon>Bacteria</taxon>
        <taxon>Bacillati</taxon>
        <taxon>Actinomycetota</taxon>
        <taxon>Actinomycetes</taxon>
        <taxon>Streptosporangiales</taxon>
        <taxon>Thermomonosporaceae</taxon>
        <taxon>Actinoallomurus</taxon>
    </lineage>
</organism>
<proteinExistence type="predicted"/>
<dbReference type="CDD" id="cd06223">
    <property type="entry name" value="PRTases_typeI"/>
    <property type="match status" value="1"/>
</dbReference>
<evidence type="ECO:0000313" key="2">
    <source>
        <dbReference type="Proteomes" id="UP001589627"/>
    </source>
</evidence>
<dbReference type="EMBL" id="JBHLZP010000160">
    <property type="protein sequence ID" value="MFB9834804.1"/>
    <property type="molecule type" value="Genomic_DNA"/>
</dbReference>
<dbReference type="RefSeq" id="WP_378205109.1">
    <property type="nucleotide sequence ID" value="NZ_JBHLZP010000160.1"/>
</dbReference>
<gene>
    <name evidence="1" type="ORF">ACFFNX_21700</name>
</gene>
<evidence type="ECO:0008006" key="3">
    <source>
        <dbReference type="Google" id="ProtNLM"/>
    </source>
</evidence>
<protein>
    <recommendedName>
        <fullName evidence="3">Phosphoribosyltransferase</fullName>
    </recommendedName>
</protein>
<reference evidence="1 2" key="1">
    <citation type="submission" date="2024-09" db="EMBL/GenBank/DDBJ databases">
        <authorList>
            <person name="Sun Q."/>
            <person name="Mori K."/>
        </authorList>
    </citation>
    <scope>NUCLEOTIDE SEQUENCE [LARGE SCALE GENOMIC DNA]</scope>
    <source>
        <strain evidence="1 2">TBRC 0563</strain>
    </source>
</reference>